<proteinExistence type="predicted"/>
<feature type="compositionally biased region" description="Basic and acidic residues" evidence="1">
    <location>
        <begin position="74"/>
        <end position="88"/>
    </location>
</feature>
<feature type="compositionally biased region" description="Basic and acidic residues" evidence="1">
    <location>
        <begin position="37"/>
        <end position="49"/>
    </location>
</feature>
<evidence type="ECO:0000256" key="1">
    <source>
        <dbReference type="SAM" id="MobiDB-lite"/>
    </source>
</evidence>
<gene>
    <name evidence="2" type="ORF">EVAR_18082_1</name>
</gene>
<keyword evidence="3" id="KW-1185">Reference proteome</keyword>
<organism evidence="2 3">
    <name type="scientific">Eumeta variegata</name>
    <name type="common">Bagworm moth</name>
    <name type="synonym">Eumeta japonica</name>
    <dbReference type="NCBI Taxonomy" id="151549"/>
    <lineage>
        <taxon>Eukaryota</taxon>
        <taxon>Metazoa</taxon>
        <taxon>Ecdysozoa</taxon>
        <taxon>Arthropoda</taxon>
        <taxon>Hexapoda</taxon>
        <taxon>Insecta</taxon>
        <taxon>Pterygota</taxon>
        <taxon>Neoptera</taxon>
        <taxon>Endopterygota</taxon>
        <taxon>Lepidoptera</taxon>
        <taxon>Glossata</taxon>
        <taxon>Ditrysia</taxon>
        <taxon>Tineoidea</taxon>
        <taxon>Psychidae</taxon>
        <taxon>Oiketicinae</taxon>
        <taxon>Eumeta</taxon>
    </lineage>
</organism>
<feature type="region of interest" description="Disordered" evidence="1">
    <location>
        <begin position="37"/>
        <end position="111"/>
    </location>
</feature>
<dbReference type="Proteomes" id="UP000299102">
    <property type="component" value="Unassembled WGS sequence"/>
</dbReference>
<evidence type="ECO:0000313" key="3">
    <source>
        <dbReference type="Proteomes" id="UP000299102"/>
    </source>
</evidence>
<dbReference type="AlphaFoldDB" id="A0A4C1VHS8"/>
<reference evidence="2 3" key="1">
    <citation type="journal article" date="2019" name="Commun. Biol.">
        <title>The bagworm genome reveals a unique fibroin gene that provides high tensile strength.</title>
        <authorList>
            <person name="Kono N."/>
            <person name="Nakamura H."/>
            <person name="Ohtoshi R."/>
            <person name="Tomita M."/>
            <person name="Numata K."/>
            <person name="Arakawa K."/>
        </authorList>
    </citation>
    <scope>NUCLEOTIDE SEQUENCE [LARGE SCALE GENOMIC DNA]</scope>
</reference>
<sequence length="111" mass="12300">MAAGPRPVVSIDRYSQRISRVSVRMEQWANCVFERRNPDEDRNRNEIGIKDGAGTETDRRNDTGVTVDSAILRDSQKVKKPAKCEPTDIHTASGGIAIEGSVDSKNSNRRS</sequence>
<comment type="caution">
    <text evidence="2">The sequence shown here is derived from an EMBL/GenBank/DDBJ whole genome shotgun (WGS) entry which is preliminary data.</text>
</comment>
<dbReference type="EMBL" id="BGZK01000345">
    <property type="protein sequence ID" value="GBP38203.1"/>
    <property type="molecule type" value="Genomic_DNA"/>
</dbReference>
<evidence type="ECO:0000313" key="2">
    <source>
        <dbReference type="EMBL" id="GBP38203.1"/>
    </source>
</evidence>
<protein>
    <submittedName>
        <fullName evidence="2">Uncharacterized protein</fullName>
    </submittedName>
</protein>
<accession>A0A4C1VHS8</accession>
<name>A0A4C1VHS8_EUMVA</name>